<reference evidence="3" key="1">
    <citation type="submission" date="2017-02" db="UniProtKB">
        <authorList>
            <consortium name="WormBaseParasite"/>
        </authorList>
    </citation>
    <scope>IDENTIFICATION</scope>
</reference>
<name>A0A0N5ALS3_9BILA</name>
<feature type="compositionally biased region" description="Acidic residues" evidence="1">
    <location>
        <begin position="111"/>
        <end position="124"/>
    </location>
</feature>
<feature type="region of interest" description="Disordered" evidence="1">
    <location>
        <begin position="107"/>
        <end position="130"/>
    </location>
</feature>
<dbReference type="AlphaFoldDB" id="A0A0N5ALS3"/>
<dbReference type="Proteomes" id="UP000046393">
    <property type="component" value="Unplaced"/>
</dbReference>
<protein>
    <submittedName>
        <fullName evidence="3">Uncharacterized protein</fullName>
    </submittedName>
</protein>
<keyword evidence="2" id="KW-1185">Reference proteome</keyword>
<accession>A0A0N5ALS3</accession>
<sequence>MHSGAVAPSSSKQNHPNEALYTRKHHSGTFRVVSDECTQFSLDEDFEDEDNDMELVLESNQRHLATKNTSSNQPLIPANGTEHSVPNGKADTSIRKTLRNSDRELSRLTDEVEIDGDSASDELDLLPPLPPNSRKGFKWSNIVCCKSRVPMKCHIM</sequence>
<proteinExistence type="predicted"/>
<evidence type="ECO:0000256" key="1">
    <source>
        <dbReference type="SAM" id="MobiDB-lite"/>
    </source>
</evidence>
<organism evidence="2 3">
    <name type="scientific">Syphacia muris</name>
    <dbReference type="NCBI Taxonomy" id="451379"/>
    <lineage>
        <taxon>Eukaryota</taxon>
        <taxon>Metazoa</taxon>
        <taxon>Ecdysozoa</taxon>
        <taxon>Nematoda</taxon>
        <taxon>Chromadorea</taxon>
        <taxon>Rhabditida</taxon>
        <taxon>Spirurina</taxon>
        <taxon>Oxyuridomorpha</taxon>
        <taxon>Oxyuroidea</taxon>
        <taxon>Oxyuridae</taxon>
        <taxon>Syphacia</taxon>
    </lineage>
</organism>
<evidence type="ECO:0000313" key="3">
    <source>
        <dbReference type="WBParaSite" id="SMUV_0000550001-mRNA-1"/>
    </source>
</evidence>
<evidence type="ECO:0000313" key="2">
    <source>
        <dbReference type="Proteomes" id="UP000046393"/>
    </source>
</evidence>
<feature type="region of interest" description="Disordered" evidence="1">
    <location>
        <begin position="1"/>
        <end position="28"/>
    </location>
</feature>
<dbReference type="WBParaSite" id="SMUV_0000550001-mRNA-1">
    <property type="protein sequence ID" value="SMUV_0000550001-mRNA-1"/>
    <property type="gene ID" value="SMUV_0000550001"/>
</dbReference>
<feature type="region of interest" description="Disordered" evidence="1">
    <location>
        <begin position="66"/>
        <end position="95"/>
    </location>
</feature>